<organism evidence="3 4">
    <name type="scientific">Caproicibacter fermentans</name>
    <dbReference type="NCBI Taxonomy" id="2576756"/>
    <lineage>
        <taxon>Bacteria</taxon>
        <taxon>Bacillati</taxon>
        <taxon>Bacillota</taxon>
        <taxon>Clostridia</taxon>
        <taxon>Eubacteriales</taxon>
        <taxon>Acutalibacteraceae</taxon>
        <taxon>Caproicibacter</taxon>
    </lineage>
</organism>
<dbReference type="PANTHER" id="PTHR45947:SF3">
    <property type="entry name" value="SULFOQUINOVOSYL TRANSFERASE SQD2"/>
    <property type="match status" value="1"/>
</dbReference>
<accession>A0A6N8HYD2</accession>
<dbReference type="Pfam" id="PF13439">
    <property type="entry name" value="Glyco_transf_4"/>
    <property type="match status" value="1"/>
</dbReference>
<dbReference type="Proteomes" id="UP000469440">
    <property type="component" value="Unassembled WGS sequence"/>
</dbReference>
<evidence type="ECO:0000259" key="1">
    <source>
        <dbReference type="Pfam" id="PF00534"/>
    </source>
</evidence>
<dbReference type="InterPro" id="IPR050194">
    <property type="entry name" value="Glycosyltransferase_grp1"/>
</dbReference>
<dbReference type="EC" id="2.4.-.-" evidence="3"/>
<name>A0A6N8HYD2_9FIRM</name>
<reference evidence="3 4" key="1">
    <citation type="submission" date="2019-09" db="EMBL/GenBank/DDBJ databases">
        <title>Genome sequence of Clostridium sp. EA1.</title>
        <authorList>
            <person name="Poehlein A."/>
            <person name="Bengelsdorf F.R."/>
            <person name="Daniel R."/>
        </authorList>
    </citation>
    <scope>NUCLEOTIDE SEQUENCE [LARGE SCALE GENOMIC DNA]</scope>
    <source>
        <strain evidence="3 4">EA1</strain>
    </source>
</reference>
<evidence type="ECO:0000259" key="2">
    <source>
        <dbReference type="Pfam" id="PF13439"/>
    </source>
</evidence>
<protein>
    <submittedName>
        <fullName evidence="3">Putative glycosyltransferase EpsD</fullName>
        <ecNumber evidence="3">2.4.-.-</ecNumber>
    </submittedName>
</protein>
<feature type="domain" description="Glycosyl transferase family 1" evidence="1">
    <location>
        <begin position="185"/>
        <end position="345"/>
    </location>
</feature>
<feature type="domain" description="Glycosyltransferase subfamily 4-like N-terminal" evidence="2">
    <location>
        <begin position="24"/>
        <end position="172"/>
    </location>
</feature>
<dbReference type="OrthoDB" id="9806653at2"/>
<evidence type="ECO:0000313" key="4">
    <source>
        <dbReference type="Proteomes" id="UP000469440"/>
    </source>
</evidence>
<dbReference type="CDD" id="cd03808">
    <property type="entry name" value="GT4_CapM-like"/>
    <property type="match status" value="1"/>
</dbReference>
<dbReference type="InterPro" id="IPR028098">
    <property type="entry name" value="Glyco_trans_4-like_N"/>
</dbReference>
<keyword evidence="3" id="KW-0328">Glycosyltransferase</keyword>
<dbReference type="RefSeq" id="WP_156990284.1">
    <property type="nucleotide sequence ID" value="NZ_VWXL01000052.1"/>
</dbReference>
<keyword evidence="4" id="KW-1185">Reference proteome</keyword>
<comment type="caution">
    <text evidence="3">The sequence shown here is derived from an EMBL/GenBank/DDBJ whole genome shotgun (WGS) entry which is preliminary data.</text>
</comment>
<dbReference type="GO" id="GO:0016757">
    <property type="term" value="F:glycosyltransferase activity"/>
    <property type="evidence" value="ECO:0007669"/>
    <property type="project" value="UniProtKB-KW"/>
</dbReference>
<gene>
    <name evidence="3" type="primary">epsD</name>
    <name evidence="3" type="ORF">CAFE_15590</name>
</gene>
<dbReference type="Pfam" id="PF00534">
    <property type="entry name" value="Glycos_transf_1"/>
    <property type="match status" value="1"/>
</dbReference>
<evidence type="ECO:0000313" key="3">
    <source>
        <dbReference type="EMBL" id="MVB10861.1"/>
    </source>
</evidence>
<dbReference type="Gene3D" id="3.40.50.2000">
    <property type="entry name" value="Glycogen Phosphorylase B"/>
    <property type="match status" value="2"/>
</dbReference>
<proteinExistence type="predicted"/>
<dbReference type="PANTHER" id="PTHR45947">
    <property type="entry name" value="SULFOQUINOVOSYL TRANSFERASE SQD2"/>
    <property type="match status" value="1"/>
</dbReference>
<dbReference type="AlphaFoldDB" id="A0A6N8HYD2"/>
<keyword evidence="3" id="KW-0808">Transferase</keyword>
<sequence>MTQKILYCASTLSHIRNFHLPYLRAFHEMGYEVWVAADQAASVPYADRVVALPMQKKFLSPGNLSAVLKARKLIRTQRFDLVSTHTELASAIVRAGILLLRKRPKVVCTVHGYLFQENDGLKKWKYLIPEKLCARVTDVLMVMNHEDERIALRHKLYRHKLAYIHGMGIDLSRFKPVAPEEKLLLRRKAGISTNDFVFLYGAEFSERKNQEFLIRAFAKMCGGCPNVKLFLAGDGALLGRCQTLVHSLSCETKIYFLGHVSDMSKLYPACDICVSSSRIEGLPFNIMEALACGLPVLATNIKGHRELVREDRNGMLYRKDDETDLMKKMNLLYRDRHLVKRLSDQCRSGLEPYEQSYALKEVIQGYNEIEWNA</sequence>
<dbReference type="EMBL" id="VWXL01000052">
    <property type="protein sequence ID" value="MVB10861.1"/>
    <property type="molecule type" value="Genomic_DNA"/>
</dbReference>
<dbReference type="InterPro" id="IPR001296">
    <property type="entry name" value="Glyco_trans_1"/>
</dbReference>
<dbReference type="SUPFAM" id="SSF53756">
    <property type="entry name" value="UDP-Glycosyltransferase/glycogen phosphorylase"/>
    <property type="match status" value="1"/>
</dbReference>